<evidence type="ECO:0000313" key="6">
    <source>
        <dbReference type="EMBL" id="MPL94177.1"/>
    </source>
</evidence>
<sequence length="377" mass="41617">MKKLGLLLLSGIILVACNQKGGDDRLKKLENLKKEREELTKEINTLEDELIAEGLLQKDKSVQVKVEAIDSTGFVSYLDLQGKVDGDDNVTATAKTVGVINNVYVKEGQTVYRGQTLAVMDASVLSQSLAELEQQASFLEDIYKRQKALWEQNVGSEIQYLQAKNNFESMQNRISTVKSQIAMNYITSPISGRVEEVNVKVGSSVAPGTPAFRVVNFDKVKVTAEVSETYSKNLKVGSKVLLSFPDLNYETEAPLTFVSKYINPGSRSFRIECVLPSEKGQDYRANMIAVMKINVYSNPEAVSVPQNVVQTSSKGDYLFVAVKKGNKDVAEMRMVKTGEVYNGRTEIVSGLKPGERVVVMGFNTLKDGNELKIVSDN</sequence>
<evidence type="ECO:0000259" key="5">
    <source>
        <dbReference type="Pfam" id="PF25967"/>
    </source>
</evidence>
<accession>A0A644VSC1</accession>
<dbReference type="EMBL" id="VSSQ01000417">
    <property type="protein sequence ID" value="MPL94177.1"/>
    <property type="molecule type" value="Genomic_DNA"/>
</dbReference>
<dbReference type="GO" id="GO:1990281">
    <property type="term" value="C:efflux pump complex"/>
    <property type="evidence" value="ECO:0007669"/>
    <property type="project" value="TreeGrafter"/>
</dbReference>
<gene>
    <name evidence="6" type="primary">mdtA_30</name>
    <name evidence="6" type="ORF">SDC9_40327</name>
</gene>
<organism evidence="6">
    <name type="scientific">bioreactor metagenome</name>
    <dbReference type="NCBI Taxonomy" id="1076179"/>
    <lineage>
        <taxon>unclassified sequences</taxon>
        <taxon>metagenomes</taxon>
        <taxon>ecological metagenomes</taxon>
    </lineage>
</organism>
<dbReference type="NCBIfam" id="TIGR01730">
    <property type="entry name" value="RND_mfp"/>
    <property type="match status" value="1"/>
</dbReference>
<name>A0A644VSC1_9ZZZZ</name>
<dbReference type="PANTHER" id="PTHR30469">
    <property type="entry name" value="MULTIDRUG RESISTANCE PROTEIN MDTA"/>
    <property type="match status" value="1"/>
</dbReference>
<dbReference type="Gene3D" id="2.40.50.100">
    <property type="match status" value="1"/>
</dbReference>
<reference evidence="6" key="1">
    <citation type="submission" date="2019-08" db="EMBL/GenBank/DDBJ databases">
        <authorList>
            <person name="Kucharzyk K."/>
            <person name="Murdoch R.W."/>
            <person name="Higgins S."/>
            <person name="Loffler F."/>
        </authorList>
    </citation>
    <scope>NUCLEOTIDE SEQUENCE</scope>
</reference>
<dbReference type="Pfam" id="PF25917">
    <property type="entry name" value="BSH_RND"/>
    <property type="match status" value="1"/>
</dbReference>
<protein>
    <submittedName>
        <fullName evidence="6">Multidrug resistance protein MdtA</fullName>
    </submittedName>
</protein>
<dbReference type="AlphaFoldDB" id="A0A644VSC1"/>
<evidence type="ECO:0000256" key="2">
    <source>
        <dbReference type="ARBA" id="ARBA00022448"/>
    </source>
</evidence>
<feature type="coiled-coil region" evidence="3">
    <location>
        <begin position="122"/>
        <end position="149"/>
    </location>
</feature>
<dbReference type="PANTHER" id="PTHR30469:SF15">
    <property type="entry name" value="HLYD FAMILY OF SECRETION PROTEINS"/>
    <property type="match status" value="1"/>
</dbReference>
<keyword evidence="2" id="KW-0813">Transport</keyword>
<proteinExistence type="predicted"/>
<dbReference type="Pfam" id="PF25967">
    <property type="entry name" value="RND-MFP_C"/>
    <property type="match status" value="1"/>
</dbReference>
<dbReference type="GO" id="GO:0015562">
    <property type="term" value="F:efflux transmembrane transporter activity"/>
    <property type="evidence" value="ECO:0007669"/>
    <property type="project" value="TreeGrafter"/>
</dbReference>
<comment type="subcellular location">
    <subcellularLocation>
        <location evidence="1">Cell envelope</location>
    </subcellularLocation>
</comment>
<evidence type="ECO:0000256" key="3">
    <source>
        <dbReference type="SAM" id="Coils"/>
    </source>
</evidence>
<evidence type="ECO:0000259" key="4">
    <source>
        <dbReference type="Pfam" id="PF25917"/>
    </source>
</evidence>
<dbReference type="PROSITE" id="PS51257">
    <property type="entry name" value="PROKAR_LIPOPROTEIN"/>
    <property type="match status" value="1"/>
</dbReference>
<dbReference type="SUPFAM" id="SSF111369">
    <property type="entry name" value="HlyD-like secretion proteins"/>
    <property type="match status" value="1"/>
</dbReference>
<evidence type="ECO:0000256" key="1">
    <source>
        <dbReference type="ARBA" id="ARBA00004196"/>
    </source>
</evidence>
<dbReference type="Gene3D" id="2.40.420.20">
    <property type="match status" value="1"/>
</dbReference>
<dbReference type="InterPro" id="IPR006143">
    <property type="entry name" value="RND_pump_MFP"/>
</dbReference>
<comment type="caution">
    <text evidence="6">The sequence shown here is derived from an EMBL/GenBank/DDBJ whole genome shotgun (WGS) entry which is preliminary data.</text>
</comment>
<keyword evidence="3" id="KW-0175">Coiled coil</keyword>
<feature type="domain" description="Multidrug resistance protein MdtA-like barrel-sandwich hybrid" evidence="4">
    <location>
        <begin position="90"/>
        <end position="215"/>
    </location>
</feature>
<dbReference type="Gene3D" id="1.10.287.470">
    <property type="entry name" value="Helix hairpin bin"/>
    <property type="match status" value="1"/>
</dbReference>
<dbReference type="Gene3D" id="2.40.30.170">
    <property type="match status" value="1"/>
</dbReference>
<dbReference type="InterPro" id="IPR058625">
    <property type="entry name" value="MdtA-like_BSH"/>
</dbReference>
<dbReference type="InterPro" id="IPR058627">
    <property type="entry name" value="MdtA-like_C"/>
</dbReference>
<feature type="domain" description="Multidrug resistance protein MdtA-like C-terminal permuted SH3" evidence="5">
    <location>
        <begin position="301"/>
        <end position="362"/>
    </location>
</feature>
<feature type="coiled-coil region" evidence="3">
    <location>
        <begin position="22"/>
        <end position="49"/>
    </location>
</feature>